<accession>A0AAP6WP55</accession>
<dbReference type="Proteomes" id="UP000481454">
    <property type="component" value="Unassembled WGS sequence"/>
</dbReference>
<comment type="caution">
    <text evidence="1">The sequence shown here is derived from an EMBL/GenBank/DDBJ whole genome shotgun (WGS) entry which is preliminary data.</text>
</comment>
<gene>
    <name evidence="1" type="ORF">G6Z34_14800</name>
</gene>
<evidence type="ECO:0000313" key="2">
    <source>
        <dbReference type="Proteomes" id="UP000481454"/>
    </source>
</evidence>
<proteinExistence type="predicted"/>
<sequence>MDYKYYERKINDVILKCPIEAGVEILVYNVIDSTIKSDKLSLVDINRLRKGRDKRLTTDAGIPDMAVLSEDFKYRMDIGKVYGFIEVKATNKSLSETIQVEEQKKGISHYLYTNGLVWKYFKDGNYKWEVILAYSESKECRTAHSQAISINKNRFNTLIDKLEDINWV</sequence>
<dbReference type="AlphaFoldDB" id="A0AAP6WP55"/>
<dbReference type="EMBL" id="JAALLZ010000009">
    <property type="protein sequence ID" value="NGU31353.1"/>
    <property type="molecule type" value="Genomic_DNA"/>
</dbReference>
<organism evidence="1 2">
    <name type="scientific">Clostridium perfringens</name>
    <dbReference type="NCBI Taxonomy" id="1502"/>
    <lineage>
        <taxon>Bacteria</taxon>
        <taxon>Bacillati</taxon>
        <taxon>Bacillota</taxon>
        <taxon>Clostridia</taxon>
        <taxon>Eubacteriales</taxon>
        <taxon>Clostridiaceae</taxon>
        <taxon>Clostridium</taxon>
    </lineage>
</organism>
<evidence type="ECO:0000313" key="1">
    <source>
        <dbReference type="EMBL" id="NGU31353.1"/>
    </source>
</evidence>
<name>A0AAP6WP55_CLOPF</name>
<protein>
    <submittedName>
        <fullName evidence="1">Uncharacterized protein</fullName>
    </submittedName>
</protein>
<reference evidence="1 2" key="1">
    <citation type="submission" date="2020-02" db="EMBL/GenBank/DDBJ databases">
        <title>Genomic Insights into the Phylogeny and Genetic Plasticity of the Human and Animal Enteric Pathogen Clostridium perfringens.</title>
        <authorList>
            <person name="Feng Y."/>
            <person name="Hu Y."/>
        </authorList>
    </citation>
    <scope>NUCLEOTIDE SEQUENCE [LARGE SCALE GENOMIC DNA]</scope>
    <source>
        <strain evidence="1 2">CP-40</strain>
    </source>
</reference>
<dbReference type="RefSeq" id="WP_003457493.1">
    <property type="nucleotide sequence ID" value="NZ_CATNWX010000007.1"/>
</dbReference>